<keyword evidence="6 8" id="KW-0472">Membrane</keyword>
<dbReference type="EMBL" id="JARK01001498">
    <property type="protein sequence ID" value="EYB95257.1"/>
    <property type="molecule type" value="Genomic_DNA"/>
</dbReference>
<evidence type="ECO:0000313" key="11">
    <source>
        <dbReference type="EMBL" id="EYB95257.1"/>
    </source>
</evidence>
<dbReference type="AlphaFoldDB" id="A0A016SXU8"/>
<dbReference type="OrthoDB" id="10257855at2759"/>
<dbReference type="GO" id="GO:0016020">
    <property type="term" value="C:membrane"/>
    <property type="evidence" value="ECO:0007669"/>
    <property type="project" value="UniProtKB-SubCell"/>
</dbReference>
<comment type="subcellular location">
    <subcellularLocation>
        <location evidence="1">Membrane</location>
        <topology evidence="1">Multi-pass membrane protein</topology>
    </subcellularLocation>
</comment>
<dbReference type="InterPro" id="IPR050932">
    <property type="entry name" value="TM2D1-3-like"/>
</dbReference>
<sequence length="251" mass="27931">MLQKVLLVLAYTCVTCDTTKRIGSATSAARANSRAHCSRVDCQADASCLSCKFPVDCELDEPVRVNCTSVKECGVNQISVNREAFCRYCWQSDPSDFDCMPQSNCSTTSTQLILTECTQLIHDRSGFFADFYRLFYSSVVLRIKKEQYKRKQAIKLTGDSGLVVHPNVICKGRRTFNKRIRCSWSSGISWAKAMFLSVTLGGFGADRFYLGLWKSAIGKLFSFGGLGVWTVVDVVLIATGYIRPADGSMYM</sequence>
<dbReference type="Pfam" id="PF05154">
    <property type="entry name" value="TM2"/>
    <property type="match status" value="1"/>
</dbReference>
<dbReference type="PANTHER" id="PTHR21016">
    <property type="entry name" value="BETA-AMYLOID BINDING PROTEIN-RELATED"/>
    <property type="match status" value="1"/>
</dbReference>
<gene>
    <name evidence="11" type="primary">Acey_s0162.g3432</name>
    <name evidence="11" type="ORF">Y032_0162g3432</name>
</gene>
<keyword evidence="3 8" id="KW-0812">Transmembrane</keyword>
<feature type="transmembrane region" description="Helical" evidence="8">
    <location>
        <begin position="187"/>
        <end position="208"/>
    </location>
</feature>
<evidence type="ECO:0000256" key="1">
    <source>
        <dbReference type="ARBA" id="ARBA00004141"/>
    </source>
</evidence>
<organism evidence="11 12">
    <name type="scientific">Ancylostoma ceylanicum</name>
    <dbReference type="NCBI Taxonomy" id="53326"/>
    <lineage>
        <taxon>Eukaryota</taxon>
        <taxon>Metazoa</taxon>
        <taxon>Ecdysozoa</taxon>
        <taxon>Nematoda</taxon>
        <taxon>Chromadorea</taxon>
        <taxon>Rhabditida</taxon>
        <taxon>Rhabditina</taxon>
        <taxon>Rhabditomorpha</taxon>
        <taxon>Strongyloidea</taxon>
        <taxon>Ancylostomatidae</taxon>
        <taxon>Ancylostomatinae</taxon>
        <taxon>Ancylostoma</taxon>
    </lineage>
</organism>
<name>A0A016SXU8_9BILA</name>
<dbReference type="Proteomes" id="UP000024635">
    <property type="component" value="Unassembled WGS sequence"/>
</dbReference>
<reference evidence="12" key="1">
    <citation type="journal article" date="2015" name="Nat. Genet.">
        <title>The genome and transcriptome of the zoonotic hookworm Ancylostoma ceylanicum identify infection-specific gene families.</title>
        <authorList>
            <person name="Schwarz E.M."/>
            <person name="Hu Y."/>
            <person name="Antoshechkin I."/>
            <person name="Miller M.M."/>
            <person name="Sternberg P.W."/>
            <person name="Aroian R.V."/>
        </authorList>
    </citation>
    <scope>NUCLEOTIDE SEQUENCE</scope>
    <source>
        <strain evidence="12">HY135</strain>
    </source>
</reference>
<evidence type="ECO:0000256" key="5">
    <source>
        <dbReference type="ARBA" id="ARBA00022989"/>
    </source>
</evidence>
<comment type="caution">
    <text evidence="11">The sequence shown here is derived from an EMBL/GenBank/DDBJ whole genome shotgun (WGS) entry which is preliminary data.</text>
</comment>
<evidence type="ECO:0000256" key="9">
    <source>
        <dbReference type="SAM" id="SignalP"/>
    </source>
</evidence>
<keyword evidence="5 8" id="KW-1133">Transmembrane helix</keyword>
<evidence type="ECO:0000256" key="2">
    <source>
        <dbReference type="ARBA" id="ARBA00008284"/>
    </source>
</evidence>
<protein>
    <recommendedName>
        <fullName evidence="10">TM2 domain-containing protein</fullName>
    </recommendedName>
</protein>
<feature type="transmembrane region" description="Helical" evidence="8">
    <location>
        <begin position="220"/>
        <end position="242"/>
    </location>
</feature>
<proteinExistence type="inferred from homology"/>
<evidence type="ECO:0000256" key="4">
    <source>
        <dbReference type="ARBA" id="ARBA00022729"/>
    </source>
</evidence>
<evidence type="ECO:0000256" key="6">
    <source>
        <dbReference type="ARBA" id="ARBA00023136"/>
    </source>
</evidence>
<evidence type="ECO:0000259" key="10">
    <source>
        <dbReference type="Pfam" id="PF05154"/>
    </source>
</evidence>
<evidence type="ECO:0000256" key="8">
    <source>
        <dbReference type="SAM" id="Phobius"/>
    </source>
</evidence>
<keyword evidence="4 9" id="KW-0732">Signal</keyword>
<dbReference type="PANTHER" id="PTHR21016:SF7">
    <property type="entry name" value="TM2 DOMAIN-CONTAINING PROTEIN 3"/>
    <property type="match status" value="1"/>
</dbReference>
<feature type="domain" description="TM2" evidence="10">
    <location>
        <begin position="189"/>
        <end position="235"/>
    </location>
</feature>
<keyword evidence="12" id="KW-1185">Reference proteome</keyword>
<accession>A0A016SXU8</accession>
<feature type="chain" id="PRO_5001486914" description="TM2 domain-containing protein" evidence="9">
    <location>
        <begin position="17"/>
        <end position="251"/>
    </location>
</feature>
<evidence type="ECO:0000256" key="7">
    <source>
        <dbReference type="ARBA" id="ARBA00023180"/>
    </source>
</evidence>
<comment type="similarity">
    <text evidence="2">Belongs to the TM2 family.</text>
</comment>
<keyword evidence="7" id="KW-0325">Glycoprotein</keyword>
<evidence type="ECO:0000313" key="12">
    <source>
        <dbReference type="Proteomes" id="UP000024635"/>
    </source>
</evidence>
<evidence type="ECO:0000256" key="3">
    <source>
        <dbReference type="ARBA" id="ARBA00022692"/>
    </source>
</evidence>
<dbReference type="InterPro" id="IPR007829">
    <property type="entry name" value="TM2"/>
</dbReference>
<dbReference type="STRING" id="53326.A0A016SXU8"/>
<feature type="signal peptide" evidence="9">
    <location>
        <begin position="1"/>
        <end position="16"/>
    </location>
</feature>